<name>A0A7Y9FGN5_9CELL</name>
<sequence>MDGPVIVGAVDVHYDDADGATAALVVCTDPALATVASEHVTRIDRVAPYEPGALYRRELPCIEAVVALGPPLDLLVVDGYATLDADGRPGLGARAAHALGIPVVGVAKTPFRAATHAAEVRRGGATRPLYVTTAGGFDVDEAARLVAAMAGPYRIPTALARADHLARGRDAPPTVR</sequence>
<gene>
    <name evidence="1" type="primary">nfi</name>
    <name evidence="2" type="ORF">BKA21_002397</name>
    <name evidence="1" type="ORF">Col01nite_15250</name>
</gene>
<proteinExistence type="predicted"/>
<comment type="caution">
    <text evidence="2">The sequence shown here is derived from an EMBL/GenBank/DDBJ whole genome shotgun (WGS) entry which is preliminary data.</text>
</comment>
<dbReference type="Proteomes" id="UP000618382">
    <property type="component" value="Unassembled WGS sequence"/>
</dbReference>
<keyword evidence="1" id="KW-0540">Nuclease</keyword>
<evidence type="ECO:0000313" key="1">
    <source>
        <dbReference type="EMBL" id="GIG32366.1"/>
    </source>
</evidence>
<accession>A0A7Y9FGN5</accession>
<dbReference type="Proteomes" id="UP000577956">
    <property type="component" value="Unassembled WGS sequence"/>
</dbReference>
<keyword evidence="1" id="KW-0255">Endonuclease</keyword>
<dbReference type="AlphaFoldDB" id="A0A7Y9FGN5"/>
<keyword evidence="2" id="KW-0378">Hydrolase</keyword>
<dbReference type="Gene3D" id="3.30.2170.10">
    <property type="entry name" value="archaeoglobus fulgidus dsm 4304 superfamily"/>
    <property type="match status" value="1"/>
</dbReference>
<dbReference type="Pfam" id="PF04493">
    <property type="entry name" value="Endonuclease_5"/>
    <property type="match status" value="1"/>
</dbReference>
<evidence type="ECO:0000313" key="4">
    <source>
        <dbReference type="Proteomes" id="UP000618382"/>
    </source>
</evidence>
<dbReference type="EC" id="3.1.21.7" evidence="2"/>
<organism evidence="2 3">
    <name type="scientific">Cellulomonas oligotrophica</name>
    <dbReference type="NCBI Taxonomy" id="931536"/>
    <lineage>
        <taxon>Bacteria</taxon>
        <taxon>Bacillati</taxon>
        <taxon>Actinomycetota</taxon>
        <taxon>Actinomycetes</taxon>
        <taxon>Micrococcales</taxon>
        <taxon>Cellulomonadaceae</taxon>
        <taxon>Cellulomonas</taxon>
    </lineage>
</organism>
<reference evidence="1 4" key="2">
    <citation type="submission" date="2021-01" db="EMBL/GenBank/DDBJ databases">
        <title>Whole genome shotgun sequence of Cellulomonas oligotrophica NBRC 109435.</title>
        <authorList>
            <person name="Komaki H."/>
            <person name="Tamura T."/>
        </authorList>
    </citation>
    <scope>NUCLEOTIDE SEQUENCE [LARGE SCALE GENOMIC DNA]</scope>
    <source>
        <strain evidence="1 4">NBRC 109435</strain>
    </source>
</reference>
<dbReference type="GO" id="GO:0006281">
    <property type="term" value="P:DNA repair"/>
    <property type="evidence" value="ECO:0007669"/>
    <property type="project" value="InterPro"/>
</dbReference>
<dbReference type="EMBL" id="BONN01000003">
    <property type="protein sequence ID" value="GIG32366.1"/>
    <property type="molecule type" value="Genomic_DNA"/>
</dbReference>
<dbReference type="EMBL" id="JACCBK010000001">
    <property type="protein sequence ID" value="NYD86848.1"/>
    <property type="molecule type" value="Genomic_DNA"/>
</dbReference>
<dbReference type="InterPro" id="IPR007581">
    <property type="entry name" value="Endonuclease-V"/>
</dbReference>
<dbReference type="RefSeq" id="WP_239072833.1">
    <property type="nucleotide sequence ID" value="NZ_BAABFI010000001.1"/>
</dbReference>
<dbReference type="GO" id="GO:0043737">
    <property type="term" value="F:deoxyribonuclease V activity"/>
    <property type="evidence" value="ECO:0007669"/>
    <property type="project" value="UniProtKB-EC"/>
</dbReference>
<evidence type="ECO:0000313" key="2">
    <source>
        <dbReference type="EMBL" id="NYD86848.1"/>
    </source>
</evidence>
<protein>
    <submittedName>
        <fullName evidence="2">Deoxyribonuclease V</fullName>
        <ecNumber evidence="2">3.1.21.7</ecNumber>
    </submittedName>
    <submittedName>
        <fullName evidence="1">Endonuclease V</fullName>
    </submittedName>
</protein>
<evidence type="ECO:0000313" key="3">
    <source>
        <dbReference type="Proteomes" id="UP000577956"/>
    </source>
</evidence>
<keyword evidence="4" id="KW-1185">Reference proteome</keyword>
<reference evidence="2 3" key="1">
    <citation type="submission" date="2020-07" db="EMBL/GenBank/DDBJ databases">
        <title>Sequencing the genomes of 1000 actinobacteria strains.</title>
        <authorList>
            <person name="Klenk H.-P."/>
        </authorList>
    </citation>
    <scope>NUCLEOTIDE SEQUENCE [LARGE SCALE GENOMIC DNA]</scope>
    <source>
        <strain evidence="2 3">DSM 24482</strain>
    </source>
</reference>